<evidence type="ECO:0000313" key="7">
    <source>
        <dbReference type="EMBL" id="CAH2078378.1"/>
    </source>
</evidence>
<dbReference type="FunFam" id="4.10.280.10:FF:000075">
    <property type="entry name" value="Transcription factor bHLH113 family"/>
    <property type="match status" value="1"/>
</dbReference>
<keyword evidence="8" id="KW-1185">Reference proteome</keyword>
<keyword evidence="2" id="KW-0805">Transcription regulation</keyword>
<evidence type="ECO:0000256" key="3">
    <source>
        <dbReference type="ARBA" id="ARBA00023125"/>
    </source>
</evidence>
<feature type="domain" description="BHLH" evidence="6">
    <location>
        <begin position="152"/>
        <end position="201"/>
    </location>
</feature>
<evidence type="ECO:0000256" key="1">
    <source>
        <dbReference type="ARBA" id="ARBA00004123"/>
    </source>
</evidence>
<dbReference type="InterPro" id="IPR045239">
    <property type="entry name" value="bHLH95_bHLH"/>
</dbReference>
<protein>
    <recommendedName>
        <fullName evidence="6">BHLH domain-containing protein</fullName>
    </recommendedName>
</protein>
<dbReference type="CDD" id="cd11393">
    <property type="entry name" value="bHLH_AtbHLH_like"/>
    <property type="match status" value="1"/>
</dbReference>
<dbReference type="EMBL" id="OU466863">
    <property type="protein sequence ID" value="CAH2078378.1"/>
    <property type="molecule type" value="Genomic_DNA"/>
</dbReference>
<evidence type="ECO:0000256" key="5">
    <source>
        <dbReference type="ARBA" id="ARBA00023242"/>
    </source>
</evidence>
<keyword evidence="4" id="KW-0804">Transcription</keyword>
<keyword evidence="5" id="KW-0539">Nucleus</keyword>
<dbReference type="GO" id="GO:0005634">
    <property type="term" value="C:nucleus"/>
    <property type="evidence" value="ECO:0007669"/>
    <property type="project" value="UniProtKB-SubCell"/>
</dbReference>
<dbReference type="GO" id="GO:0000978">
    <property type="term" value="F:RNA polymerase II cis-regulatory region sequence-specific DNA binding"/>
    <property type="evidence" value="ECO:0007669"/>
    <property type="project" value="TreeGrafter"/>
</dbReference>
<accession>A0AAU9T6V3</accession>
<dbReference type="SUPFAM" id="SSF47459">
    <property type="entry name" value="HLH, helix-loop-helix DNA-binding domain"/>
    <property type="match status" value="1"/>
</dbReference>
<dbReference type="Gene3D" id="4.10.280.10">
    <property type="entry name" value="Helix-loop-helix DNA-binding domain"/>
    <property type="match status" value="1"/>
</dbReference>
<dbReference type="InterPro" id="IPR045843">
    <property type="entry name" value="IND-like"/>
</dbReference>
<dbReference type="AlphaFoldDB" id="A0AAU9T6V3"/>
<organism evidence="7 8">
    <name type="scientific">Thlaspi arvense</name>
    <name type="common">Field penny-cress</name>
    <dbReference type="NCBI Taxonomy" id="13288"/>
    <lineage>
        <taxon>Eukaryota</taxon>
        <taxon>Viridiplantae</taxon>
        <taxon>Streptophyta</taxon>
        <taxon>Embryophyta</taxon>
        <taxon>Tracheophyta</taxon>
        <taxon>Spermatophyta</taxon>
        <taxon>Magnoliopsida</taxon>
        <taxon>eudicotyledons</taxon>
        <taxon>Gunneridae</taxon>
        <taxon>Pentapetalae</taxon>
        <taxon>rosids</taxon>
        <taxon>malvids</taxon>
        <taxon>Brassicales</taxon>
        <taxon>Brassicaceae</taxon>
        <taxon>Thlaspideae</taxon>
        <taxon>Thlaspi</taxon>
    </lineage>
</organism>
<evidence type="ECO:0000313" key="8">
    <source>
        <dbReference type="Proteomes" id="UP000836841"/>
    </source>
</evidence>
<dbReference type="GO" id="GO:0000981">
    <property type="term" value="F:DNA-binding transcription factor activity, RNA polymerase II-specific"/>
    <property type="evidence" value="ECO:0007669"/>
    <property type="project" value="TreeGrafter"/>
</dbReference>
<dbReference type="Proteomes" id="UP000836841">
    <property type="component" value="Chromosome 7"/>
</dbReference>
<dbReference type="SMART" id="SM00353">
    <property type="entry name" value="HLH"/>
    <property type="match status" value="1"/>
</dbReference>
<reference evidence="7 8" key="1">
    <citation type="submission" date="2022-03" db="EMBL/GenBank/DDBJ databases">
        <authorList>
            <person name="Nunn A."/>
            <person name="Chopra R."/>
            <person name="Nunn A."/>
            <person name="Contreras Garrido A."/>
        </authorList>
    </citation>
    <scope>NUCLEOTIDE SEQUENCE [LARGE SCALE GENOMIC DNA]</scope>
</reference>
<dbReference type="GO" id="GO:0046983">
    <property type="term" value="F:protein dimerization activity"/>
    <property type="evidence" value="ECO:0007669"/>
    <property type="project" value="InterPro"/>
</dbReference>
<evidence type="ECO:0000256" key="2">
    <source>
        <dbReference type="ARBA" id="ARBA00023015"/>
    </source>
</evidence>
<sequence length="268" mass="30639">MTEEFETAGVCTGTWWSSSNCMFSWGSLPCSTEIAIDIGDFEWKNIDTLDAKTYNESHHNTCTFLSNTNPDSNSQVYVSTQSNIHEEESLNLELLDSFHFLDDFLLNESRNVSVFDHEISHKAEEEILARANEKTGELKDIDSSRQLKRQRLETPSQFPSFKVRKEKLGDRITALQQLVSPFGKTDTASVLHDAIEYIKFLQEQITVSSNPHLYSIIKDLCSDESNNNTNDEDYNPRQDLRSRGLCLMPISSTFSTSPPHLKTYSFWN</sequence>
<evidence type="ECO:0000256" key="4">
    <source>
        <dbReference type="ARBA" id="ARBA00023163"/>
    </source>
</evidence>
<gene>
    <name evidence="7" type="ORF">TAV2_LOCUS25576</name>
</gene>
<comment type="subcellular location">
    <subcellularLocation>
        <location evidence="1">Nucleus</location>
    </subcellularLocation>
</comment>
<dbReference type="PANTHER" id="PTHR16223">
    <property type="entry name" value="TRANSCRIPTION FACTOR BHLH83-RELATED"/>
    <property type="match status" value="1"/>
</dbReference>
<proteinExistence type="predicted"/>
<keyword evidence="3" id="KW-0238">DNA-binding</keyword>
<dbReference type="PANTHER" id="PTHR16223:SF238">
    <property type="entry name" value="TRANSCRIPTION FACTOR BHLH114"/>
    <property type="match status" value="1"/>
</dbReference>
<dbReference type="PROSITE" id="PS50888">
    <property type="entry name" value="BHLH"/>
    <property type="match status" value="1"/>
</dbReference>
<name>A0AAU9T6V3_THLAR</name>
<dbReference type="InterPro" id="IPR011598">
    <property type="entry name" value="bHLH_dom"/>
</dbReference>
<evidence type="ECO:0000259" key="6">
    <source>
        <dbReference type="PROSITE" id="PS50888"/>
    </source>
</evidence>
<dbReference type="InterPro" id="IPR036638">
    <property type="entry name" value="HLH_DNA-bd_sf"/>
</dbReference>